<reference evidence="2" key="1">
    <citation type="submission" date="2021-01" db="EMBL/GenBank/DDBJ databases">
        <title>Whole genome shotgun sequence of Actinoplanes ferrugineus NBRC 15555.</title>
        <authorList>
            <person name="Komaki H."/>
            <person name="Tamura T."/>
        </authorList>
    </citation>
    <scope>NUCLEOTIDE SEQUENCE</scope>
    <source>
        <strain evidence="2">NBRC 15555</strain>
    </source>
</reference>
<dbReference type="PANTHER" id="PTHR43056:SF5">
    <property type="entry name" value="PEPTIDASE S9 PROLYL OLIGOPEPTIDASE CATALYTIC DOMAIN-CONTAINING PROTEIN"/>
    <property type="match status" value="1"/>
</dbReference>
<dbReference type="EMBL" id="BOMM01000063">
    <property type="protein sequence ID" value="GIE15210.1"/>
    <property type="molecule type" value="Genomic_DNA"/>
</dbReference>
<dbReference type="PANTHER" id="PTHR43056">
    <property type="entry name" value="PEPTIDASE S9 PROLYL OLIGOPEPTIDASE"/>
    <property type="match status" value="1"/>
</dbReference>
<name>A0A919MJY3_9ACTN</name>
<dbReference type="Proteomes" id="UP000598174">
    <property type="component" value="Unassembled WGS sequence"/>
</dbReference>
<dbReference type="GO" id="GO:0008236">
    <property type="term" value="F:serine-type peptidase activity"/>
    <property type="evidence" value="ECO:0007669"/>
    <property type="project" value="InterPro"/>
</dbReference>
<protein>
    <submittedName>
        <fullName evidence="2">Peptidase</fullName>
    </submittedName>
</protein>
<accession>A0A919MJY3</accession>
<keyword evidence="3" id="KW-1185">Reference proteome</keyword>
<gene>
    <name evidence="2" type="ORF">Afe05nite_70500</name>
</gene>
<dbReference type="SUPFAM" id="SSF53474">
    <property type="entry name" value="alpha/beta-Hydrolases"/>
    <property type="match status" value="1"/>
</dbReference>
<dbReference type="Pfam" id="PF00326">
    <property type="entry name" value="Peptidase_S9"/>
    <property type="match status" value="1"/>
</dbReference>
<dbReference type="Gene3D" id="3.40.50.1820">
    <property type="entry name" value="alpha/beta hydrolase"/>
    <property type="match status" value="1"/>
</dbReference>
<feature type="domain" description="Peptidase S9 prolyl oligopeptidase catalytic" evidence="1">
    <location>
        <begin position="400"/>
        <end position="592"/>
    </location>
</feature>
<dbReference type="InterPro" id="IPR050585">
    <property type="entry name" value="Xaa-Pro_dipeptidyl-ppase/CocE"/>
</dbReference>
<dbReference type="SUPFAM" id="SSF82171">
    <property type="entry name" value="DPP6 N-terminal domain-like"/>
    <property type="match status" value="1"/>
</dbReference>
<dbReference type="AlphaFoldDB" id="A0A919MJY3"/>
<evidence type="ECO:0000313" key="2">
    <source>
        <dbReference type="EMBL" id="GIE15210.1"/>
    </source>
</evidence>
<dbReference type="InterPro" id="IPR001375">
    <property type="entry name" value="Peptidase_S9_cat"/>
</dbReference>
<comment type="caution">
    <text evidence="2">The sequence shown here is derived from an EMBL/GenBank/DDBJ whole genome shotgun (WGS) entry which is preliminary data.</text>
</comment>
<proteinExistence type="predicted"/>
<evidence type="ECO:0000259" key="1">
    <source>
        <dbReference type="Pfam" id="PF00326"/>
    </source>
</evidence>
<dbReference type="GO" id="GO:0006508">
    <property type="term" value="P:proteolysis"/>
    <property type="evidence" value="ECO:0007669"/>
    <property type="project" value="InterPro"/>
</dbReference>
<sequence>MITAMSRPLPVWTAAEAAAAAVVYDEVRADGRSLCWLQTIPEEDGRVALMRMTSDGVISAVSPAGTSVGSDLHGYGGGAYATRNELAWYVDAESGHVFLNEDGDARVVLERRHADEYLGDLAVTEDQLWCVRETSSGDELVQVSSDGSLRVIAATDGFFGSPRPYDGKLAWLRWDRDRMPWDGSELMVASHLGDPVPPERVSGGREESVTQPQWDHRGRLWFLSDRTGWWNLYKLDGNEVTPVALMEKDLAPPEWEAGYRSYVLHPSGGAVMIEHNGPHHQLLIHDGTSVKPLPTPFTSFKPYLTMQGWDVVGIGASPVQAPHIFRLDLLRPEQGTQIFEDSADAAGHSVTAPQPLRVPSPSGGEVQALVYPPVNAAGDWCAPLVVRAHPGPTSAVHTRLDWHTQLLTSNGFAVADVDYHGSTGYGRPFRRSLYGRWGDLDVDDCAAVAEYLLAEGRTMPGQVFITGSSAGGYTALQAVSRPSVFSGAVARSAIVNPSRWMTTAPRWQRPHAVGLAGPVGAVRAEVIDRPTLLIHGADDHIAPLSDVADLARQLAVRAKPCQLIVLDARHTLSAQQATALALQAELTFYRDLMAP</sequence>
<evidence type="ECO:0000313" key="3">
    <source>
        <dbReference type="Proteomes" id="UP000598174"/>
    </source>
</evidence>
<dbReference type="InterPro" id="IPR029058">
    <property type="entry name" value="AB_hydrolase_fold"/>
</dbReference>
<organism evidence="2 3">
    <name type="scientific">Paractinoplanes ferrugineus</name>
    <dbReference type="NCBI Taxonomy" id="113564"/>
    <lineage>
        <taxon>Bacteria</taxon>
        <taxon>Bacillati</taxon>
        <taxon>Actinomycetota</taxon>
        <taxon>Actinomycetes</taxon>
        <taxon>Micromonosporales</taxon>
        <taxon>Micromonosporaceae</taxon>
        <taxon>Paractinoplanes</taxon>
    </lineage>
</organism>